<dbReference type="STRING" id="1028.SAMN05661096_02420"/>
<name>A0A1X7K7I6_9BACT</name>
<protein>
    <submittedName>
        <fullName evidence="2">Peptidase family S41</fullName>
    </submittedName>
</protein>
<accession>A0A1X7K7I6</accession>
<dbReference type="OrthoDB" id="9812068at2"/>
<dbReference type="InterPro" id="IPR029045">
    <property type="entry name" value="ClpP/crotonase-like_dom_sf"/>
</dbReference>
<organism evidence="2 3">
    <name type="scientific">Marivirga sericea</name>
    <dbReference type="NCBI Taxonomy" id="1028"/>
    <lineage>
        <taxon>Bacteria</taxon>
        <taxon>Pseudomonadati</taxon>
        <taxon>Bacteroidota</taxon>
        <taxon>Cytophagia</taxon>
        <taxon>Cytophagales</taxon>
        <taxon>Marivirgaceae</taxon>
        <taxon>Marivirga</taxon>
    </lineage>
</organism>
<dbReference type="AlphaFoldDB" id="A0A1X7K7I6"/>
<sequence length="143" mass="16293">MKNSLVLSIITEEMPYQRYRFVGDEKDTGIKQIWEELVIPRGDAYDKPLIVLVGRWTGSMGEGISIGFDSFDRAEIVGTKMAGLLGGIWAFELDETKIGYQFPGIKLYHVDKTPREDFVPKNRIISNSDYLPKAKELIYKSVQ</sequence>
<dbReference type="InterPro" id="IPR005151">
    <property type="entry name" value="Tail-specific_protease"/>
</dbReference>
<dbReference type="RefSeq" id="WP_085517490.1">
    <property type="nucleotide sequence ID" value="NZ_FXAW01000004.1"/>
</dbReference>
<gene>
    <name evidence="2" type="ORF">SAMN05661096_02420</name>
</gene>
<evidence type="ECO:0000313" key="2">
    <source>
        <dbReference type="EMBL" id="SMG36258.1"/>
    </source>
</evidence>
<dbReference type="Pfam" id="PF03572">
    <property type="entry name" value="Peptidase_S41"/>
    <property type="match status" value="1"/>
</dbReference>
<dbReference type="EMBL" id="FXAW01000004">
    <property type="protein sequence ID" value="SMG36258.1"/>
    <property type="molecule type" value="Genomic_DNA"/>
</dbReference>
<feature type="domain" description="Tail specific protease" evidence="1">
    <location>
        <begin position="31"/>
        <end position="103"/>
    </location>
</feature>
<dbReference type="Proteomes" id="UP000193804">
    <property type="component" value="Unassembled WGS sequence"/>
</dbReference>
<evidence type="ECO:0000313" key="3">
    <source>
        <dbReference type="Proteomes" id="UP000193804"/>
    </source>
</evidence>
<reference evidence="3" key="1">
    <citation type="submission" date="2017-04" db="EMBL/GenBank/DDBJ databases">
        <authorList>
            <person name="Varghese N."/>
            <person name="Submissions S."/>
        </authorList>
    </citation>
    <scope>NUCLEOTIDE SEQUENCE [LARGE SCALE GENOMIC DNA]</scope>
    <source>
        <strain evidence="3">DSM 4125</strain>
    </source>
</reference>
<proteinExistence type="predicted"/>
<keyword evidence="3" id="KW-1185">Reference proteome</keyword>
<dbReference type="GO" id="GO:0006508">
    <property type="term" value="P:proteolysis"/>
    <property type="evidence" value="ECO:0007669"/>
    <property type="project" value="InterPro"/>
</dbReference>
<dbReference type="GO" id="GO:0008236">
    <property type="term" value="F:serine-type peptidase activity"/>
    <property type="evidence" value="ECO:0007669"/>
    <property type="project" value="InterPro"/>
</dbReference>
<evidence type="ECO:0000259" key="1">
    <source>
        <dbReference type="Pfam" id="PF03572"/>
    </source>
</evidence>
<dbReference type="Gene3D" id="3.90.226.10">
    <property type="entry name" value="2-enoyl-CoA Hydratase, Chain A, domain 1"/>
    <property type="match status" value="1"/>
</dbReference>
<dbReference type="SUPFAM" id="SSF52096">
    <property type="entry name" value="ClpP/crotonase"/>
    <property type="match status" value="1"/>
</dbReference>